<dbReference type="WBParaSite" id="MCU_011430-RA">
    <property type="protein sequence ID" value="MCU_011430-RA"/>
    <property type="gene ID" value="MCU_011430"/>
</dbReference>
<name>A0A5K3FX74_MESCO</name>
<proteinExistence type="predicted"/>
<evidence type="ECO:0000313" key="1">
    <source>
        <dbReference type="WBParaSite" id="MCU_011430-RA"/>
    </source>
</evidence>
<dbReference type="AlphaFoldDB" id="A0A5K3FX74"/>
<reference evidence="1" key="1">
    <citation type="submission" date="2019-11" db="UniProtKB">
        <authorList>
            <consortium name="WormBaseParasite"/>
        </authorList>
    </citation>
    <scope>IDENTIFICATION</scope>
</reference>
<sequence>MDVRQNVSRQMLVVKKQEDELVLLNLARFLRTSKGMRGSIIDDVNAGCLRQHEYLRRLTNATSAVDSVRPGDMAVSACQNVDLIFTGTNWCHRVSAIRSYNNAANTMKAL</sequence>
<organism evidence="1">
    <name type="scientific">Mesocestoides corti</name>
    <name type="common">Flatworm</name>
    <dbReference type="NCBI Taxonomy" id="53468"/>
    <lineage>
        <taxon>Eukaryota</taxon>
        <taxon>Metazoa</taxon>
        <taxon>Spiralia</taxon>
        <taxon>Lophotrochozoa</taxon>
        <taxon>Platyhelminthes</taxon>
        <taxon>Cestoda</taxon>
        <taxon>Eucestoda</taxon>
        <taxon>Cyclophyllidea</taxon>
        <taxon>Mesocestoididae</taxon>
        <taxon>Mesocestoides</taxon>
    </lineage>
</organism>
<accession>A0A5K3FX74</accession>
<protein>
    <submittedName>
        <fullName evidence="1">Uncharacterized protein</fullName>
    </submittedName>
</protein>